<dbReference type="Proteomes" id="UP000814033">
    <property type="component" value="Unassembled WGS sequence"/>
</dbReference>
<protein>
    <submittedName>
        <fullName evidence="1">Uncharacterized protein</fullName>
    </submittedName>
</protein>
<evidence type="ECO:0000313" key="1">
    <source>
        <dbReference type="EMBL" id="KAI0045446.1"/>
    </source>
</evidence>
<evidence type="ECO:0000313" key="2">
    <source>
        <dbReference type="Proteomes" id="UP000814033"/>
    </source>
</evidence>
<accession>A0ACB8RMN3</accession>
<dbReference type="EMBL" id="MU275951">
    <property type="protein sequence ID" value="KAI0045446.1"/>
    <property type="molecule type" value="Genomic_DNA"/>
</dbReference>
<comment type="caution">
    <text evidence="1">The sequence shown here is derived from an EMBL/GenBank/DDBJ whole genome shotgun (WGS) entry which is preliminary data.</text>
</comment>
<reference evidence="1" key="1">
    <citation type="submission" date="2021-02" db="EMBL/GenBank/DDBJ databases">
        <authorList>
            <consortium name="DOE Joint Genome Institute"/>
            <person name="Ahrendt S."/>
            <person name="Looney B.P."/>
            <person name="Miyauchi S."/>
            <person name="Morin E."/>
            <person name="Drula E."/>
            <person name="Courty P.E."/>
            <person name="Chicoki N."/>
            <person name="Fauchery L."/>
            <person name="Kohler A."/>
            <person name="Kuo A."/>
            <person name="Labutti K."/>
            <person name="Pangilinan J."/>
            <person name="Lipzen A."/>
            <person name="Riley R."/>
            <person name="Andreopoulos W."/>
            <person name="He G."/>
            <person name="Johnson J."/>
            <person name="Barry K.W."/>
            <person name="Grigoriev I.V."/>
            <person name="Nagy L."/>
            <person name="Hibbett D."/>
            <person name="Henrissat B."/>
            <person name="Matheny P.B."/>
            <person name="Labbe J."/>
            <person name="Martin F."/>
        </authorList>
    </citation>
    <scope>NUCLEOTIDE SEQUENCE</scope>
    <source>
        <strain evidence="1">FP105234-sp</strain>
    </source>
</reference>
<sequence length="149" mass="16680">MHRHPPPRARAPHPGPLLCRACRVGKVDWGRDTSSRKLSFAESVFEHPHLRTRGASRAVSDQRSANHDRIRTVTPTRISLEVHEGGRDQRRNVDPPHEALVGDGPPCRLSLGWSPLIERRVGQYSRITHCTWCSAVLLSRLCALGSVYA</sequence>
<organism evidence="1 2">
    <name type="scientific">Auriscalpium vulgare</name>
    <dbReference type="NCBI Taxonomy" id="40419"/>
    <lineage>
        <taxon>Eukaryota</taxon>
        <taxon>Fungi</taxon>
        <taxon>Dikarya</taxon>
        <taxon>Basidiomycota</taxon>
        <taxon>Agaricomycotina</taxon>
        <taxon>Agaricomycetes</taxon>
        <taxon>Russulales</taxon>
        <taxon>Auriscalpiaceae</taxon>
        <taxon>Auriscalpium</taxon>
    </lineage>
</organism>
<proteinExistence type="predicted"/>
<name>A0ACB8RMN3_9AGAM</name>
<gene>
    <name evidence="1" type="ORF">FA95DRAFT_122832</name>
</gene>
<keyword evidence="2" id="KW-1185">Reference proteome</keyword>
<reference evidence="1" key="2">
    <citation type="journal article" date="2022" name="New Phytol.">
        <title>Evolutionary transition to the ectomycorrhizal habit in the genomes of a hyperdiverse lineage of mushroom-forming fungi.</title>
        <authorList>
            <person name="Looney B."/>
            <person name="Miyauchi S."/>
            <person name="Morin E."/>
            <person name="Drula E."/>
            <person name="Courty P.E."/>
            <person name="Kohler A."/>
            <person name="Kuo A."/>
            <person name="LaButti K."/>
            <person name="Pangilinan J."/>
            <person name="Lipzen A."/>
            <person name="Riley R."/>
            <person name="Andreopoulos W."/>
            <person name="He G."/>
            <person name="Johnson J."/>
            <person name="Nolan M."/>
            <person name="Tritt A."/>
            <person name="Barry K.W."/>
            <person name="Grigoriev I.V."/>
            <person name="Nagy L.G."/>
            <person name="Hibbett D."/>
            <person name="Henrissat B."/>
            <person name="Matheny P.B."/>
            <person name="Labbe J."/>
            <person name="Martin F.M."/>
        </authorList>
    </citation>
    <scope>NUCLEOTIDE SEQUENCE</scope>
    <source>
        <strain evidence="1">FP105234-sp</strain>
    </source>
</reference>